<keyword evidence="9" id="KW-1185">Reference proteome</keyword>
<sequence>MTDPMQVQAEKGLISSGAWPRRPAGAGASRRRAAPGLADWGPAAALAVLAAAFSVASPHFASLANLQAILEASAVPLILAVGMTFVILQGSIDLSVEGVTAMTGIGLSLLVANSSTMLALGWWGVAAALAGGLAFGLVNGVLHHALRMPSLIVTLATWFVGLGIAALLFPARQPQILDASLLALSTTKVAGLSPIVYGAAAVVVLGVVAQRMTRFGRLSYAIGEDESLVRLAGLPIGRVKIAAYAISGLAAALAGVFLTSQIGVGNPTAGQNFLFPAISAAVIGGTLLSGARGGVLHSAVGVLILQVLENGMVLVGASPLIQQIIEGAAIMLAVAIGGYPLIRKLRVVK</sequence>
<organism evidence="8 9">
    <name type="scientific">Labrys wisconsinensis</name>
    <dbReference type="NCBI Taxonomy" id="425677"/>
    <lineage>
        <taxon>Bacteria</taxon>
        <taxon>Pseudomonadati</taxon>
        <taxon>Pseudomonadota</taxon>
        <taxon>Alphaproteobacteria</taxon>
        <taxon>Hyphomicrobiales</taxon>
        <taxon>Xanthobacteraceae</taxon>
        <taxon>Labrys</taxon>
    </lineage>
</organism>
<evidence type="ECO:0000256" key="4">
    <source>
        <dbReference type="ARBA" id="ARBA00022989"/>
    </source>
</evidence>
<feature type="transmembrane region" description="Helical" evidence="7">
    <location>
        <begin position="241"/>
        <end position="263"/>
    </location>
</feature>
<dbReference type="PANTHER" id="PTHR32196:SF63">
    <property type="entry name" value="INNER MEMBRANE ABC TRANSPORTER PERMEASE PROTEIN YJFF"/>
    <property type="match status" value="1"/>
</dbReference>
<feature type="transmembrane region" description="Helical" evidence="7">
    <location>
        <begin position="269"/>
        <end position="288"/>
    </location>
</feature>
<evidence type="ECO:0000256" key="5">
    <source>
        <dbReference type="ARBA" id="ARBA00023136"/>
    </source>
</evidence>
<evidence type="ECO:0000256" key="6">
    <source>
        <dbReference type="SAM" id="MobiDB-lite"/>
    </source>
</evidence>
<feature type="transmembrane region" description="Helical" evidence="7">
    <location>
        <begin position="118"/>
        <end position="138"/>
    </location>
</feature>
<gene>
    <name evidence="8" type="ORF">QO011_007043</name>
</gene>
<feature type="transmembrane region" description="Helical" evidence="7">
    <location>
        <begin position="189"/>
        <end position="209"/>
    </location>
</feature>
<dbReference type="EMBL" id="JAUSVX010000019">
    <property type="protein sequence ID" value="MDQ0474004.1"/>
    <property type="molecule type" value="Genomic_DNA"/>
</dbReference>
<feature type="compositionally biased region" description="Low complexity" evidence="6">
    <location>
        <begin position="17"/>
        <end position="27"/>
    </location>
</feature>
<evidence type="ECO:0000313" key="8">
    <source>
        <dbReference type="EMBL" id="MDQ0474004.1"/>
    </source>
</evidence>
<name>A0ABU0JIB9_9HYPH</name>
<proteinExistence type="predicted"/>
<dbReference type="PANTHER" id="PTHR32196">
    <property type="entry name" value="ABC TRANSPORTER PERMEASE PROTEIN YPHD-RELATED-RELATED"/>
    <property type="match status" value="1"/>
</dbReference>
<feature type="region of interest" description="Disordered" evidence="6">
    <location>
        <begin position="1"/>
        <end position="27"/>
    </location>
</feature>
<evidence type="ECO:0000256" key="3">
    <source>
        <dbReference type="ARBA" id="ARBA00022692"/>
    </source>
</evidence>
<feature type="transmembrane region" description="Helical" evidence="7">
    <location>
        <begin position="150"/>
        <end position="169"/>
    </location>
</feature>
<evidence type="ECO:0000256" key="7">
    <source>
        <dbReference type="SAM" id="Phobius"/>
    </source>
</evidence>
<keyword evidence="2" id="KW-1003">Cell membrane</keyword>
<feature type="transmembrane region" description="Helical" evidence="7">
    <location>
        <begin position="37"/>
        <end position="56"/>
    </location>
</feature>
<evidence type="ECO:0000313" key="9">
    <source>
        <dbReference type="Proteomes" id="UP001242480"/>
    </source>
</evidence>
<evidence type="ECO:0000256" key="1">
    <source>
        <dbReference type="ARBA" id="ARBA00004651"/>
    </source>
</evidence>
<feature type="transmembrane region" description="Helical" evidence="7">
    <location>
        <begin position="68"/>
        <end position="87"/>
    </location>
</feature>
<keyword evidence="5 7" id="KW-0472">Membrane</keyword>
<dbReference type="Pfam" id="PF02653">
    <property type="entry name" value="BPD_transp_2"/>
    <property type="match status" value="1"/>
</dbReference>
<feature type="transmembrane region" description="Helical" evidence="7">
    <location>
        <begin position="320"/>
        <end position="342"/>
    </location>
</feature>
<keyword evidence="3 7" id="KW-0812">Transmembrane</keyword>
<evidence type="ECO:0000256" key="2">
    <source>
        <dbReference type="ARBA" id="ARBA00022475"/>
    </source>
</evidence>
<feature type="transmembrane region" description="Helical" evidence="7">
    <location>
        <begin position="295"/>
        <end position="314"/>
    </location>
</feature>
<dbReference type="CDD" id="cd06579">
    <property type="entry name" value="TM_PBP1_transp_AraH_like"/>
    <property type="match status" value="1"/>
</dbReference>
<comment type="caution">
    <text evidence="8">The sequence shown here is derived from an EMBL/GenBank/DDBJ whole genome shotgun (WGS) entry which is preliminary data.</text>
</comment>
<accession>A0ABU0JIB9</accession>
<comment type="subcellular location">
    <subcellularLocation>
        <location evidence="1">Cell membrane</location>
        <topology evidence="1">Multi-pass membrane protein</topology>
    </subcellularLocation>
</comment>
<dbReference type="RefSeq" id="WP_307282889.1">
    <property type="nucleotide sequence ID" value="NZ_JAUSVX010000019.1"/>
</dbReference>
<reference evidence="8 9" key="1">
    <citation type="submission" date="2023-07" db="EMBL/GenBank/DDBJ databases">
        <title>Genomic Encyclopedia of Type Strains, Phase IV (KMG-IV): sequencing the most valuable type-strain genomes for metagenomic binning, comparative biology and taxonomic classification.</title>
        <authorList>
            <person name="Goeker M."/>
        </authorList>
    </citation>
    <scope>NUCLEOTIDE SEQUENCE [LARGE SCALE GENOMIC DNA]</scope>
    <source>
        <strain evidence="8 9">DSM 19619</strain>
    </source>
</reference>
<protein>
    <submittedName>
        <fullName evidence="8">Ribose transport system permease protein</fullName>
    </submittedName>
</protein>
<dbReference type="InterPro" id="IPR001851">
    <property type="entry name" value="ABC_transp_permease"/>
</dbReference>
<keyword evidence="4 7" id="KW-1133">Transmembrane helix</keyword>
<dbReference type="Proteomes" id="UP001242480">
    <property type="component" value="Unassembled WGS sequence"/>
</dbReference>